<dbReference type="Proteomes" id="UP000319557">
    <property type="component" value="Chromosome"/>
</dbReference>
<dbReference type="KEGG" id="ruv:EC9_25280"/>
<keyword evidence="2" id="KW-0167">Capsid protein</keyword>
<dbReference type="InterPro" id="IPR001296">
    <property type="entry name" value="Glyco_trans_1"/>
</dbReference>
<proteinExistence type="predicted"/>
<protein>
    <submittedName>
        <fullName evidence="2">Spore coat protein SA</fullName>
        <ecNumber evidence="2">2.4.-.-</ecNumber>
    </submittedName>
</protein>
<keyword evidence="2" id="KW-0808">Transferase</keyword>
<accession>A0A517M0C3</accession>
<organism evidence="2 3">
    <name type="scientific">Rosistilla ulvae</name>
    <dbReference type="NCBI Taxonomy" id="1930277"/>
    <lineage>
        <taxon>Bacteria</taxon>
        <taxon>Pseudomonadati</taxon>
        <taxon>Planctomycetota</taxon>
        <taxon>Planctomycetia</taxon>
        <taxon>Pirellulales</taxon>
        <taxon>Pirellulaceae</taxon>
        <taxon>Rosistilla</taxon>
    </lineage>
</organism>
<feature type="domain" description="Glycosyl transferase family 1" evidence="1">
    <location>
        <begin position="181"/>
        <end position="350"/>
    </location>
</feature>
<dbReference type="EMBL" id="CP036261">
    <property type="protein sequence ID" value="QDS88338.1"/>
    <property type="molecule type" value="Genomic_DNA"/>
</dbReference>
<reference evidence="2 3" key="1">
    <citation type="submission" date="2019-02" db="EMBL/GenBank/DDBJ databases">
        <title>Deep-cultivation of Planctomycetes and their phenomic and genomic characterization uncovers novel biology.</title>
        <authorList>
            <person name="Wiegand S."/>
            <person name="Jogler M."/>
            <person name="Boedeker C."/>
            <person name="Pinto D."/>
            <person name="Vollmers J."/>
            <person name="Rivas-Marin E."/>
            <person name="Kohn T."/>
            <person name="Peeters S.H."/>
            <person name="Heuer A."/>
            <person name="Rast P."/>
            <person name="Oberbeckmann S."/>
            <person name="Bunk B."/>
            <person name="Jeske O."/>
            <person name="Meyerdierks A."/>
            <person name="Storesund J.E."/>
            <person name="Kallscheuer N."/>
            <person name="Luecker S."/>
            <person name="Lage O.M."/>
            <person name="Pohl T."/>
            <person name="Merkel B.J."/>
            <person name="Hornburger P."/>
            <person name="Mueller R.-W."/>
            <person name="Bruemmer F."/>
            <person name="Labrenz M."/>
            <person name="Spormann A.M."/>
            <person name="Op den Camp H."/>
            <person name="Overmann J."/>
            <person name="Amann R."/>
            <person name="Jetten M.S.M."/>
            <person name="Mascher T."/>
            <person name="Medema M.H."/>
            <person name="Devos D.P."/>
            <person name="Kaster A.-K."/>
            <person name="Ovreas L."/>
            <person name="Rohde M."/>
            <person name="Galperin M.Y."/>
            <person name="Jogler C."/>
        </authorList>
    </citation>
    <scope>NUCLEOTIDE SEQUENCE [LARGE SCALE GENOMIC DNA]</scope>
    <source>
        <strain evidence="2 3">EC9</strain>
    </source>
</reference>
<keyword evidence="2" id="KW-0946">Virion</keyword>
<evidence type="ECO:0000313" key="2">
    <source>
        <dbReference type="EMBL" id="QDS88338.1"/>
    </source>
</evidence>
<dbReference type="EC" id="2.4.-.-" evidence="2"/>
<dbReference type="SUPFAM" id="SSF53756">
    <property type="entry name" value="UDP-Glycosyltransferase/glycogen phosphorylase"/>
    <property type="match status" value="1"/>
</dbReference>
<dbReference type="Gene3D" id="3.40.50.2000">
    <property type="entry name" value="Glycogen Phosphorylase B"/>
    <property type="match status" value="2"/>
</dbReference>
<keyword evidence="3" id="KW-1185">Reference proteome</keyword>
<gene>
    <name evidence="2" type="primary">cotSA_2</name>
    <name evidence="2" type="ORF">EC9_25280</name>
</gene>
<dbReference type="AlphaFoldDB" id="A0A517M0C3"/>
<name>A0A517M0C3_9BACT</name>
<evidence type="ECO:0000313" key="3">
    <source>
        <dbReference type="Proteomes" id="UP000319557"/>
    </source>
</evidence>
<sequence length="376" mass="41710">MSTLRICLAARSPFLGGAEVACERLAVGLVEAGHEVVVLTGFENEVAERFRLAGLDCRVYDLPMRDKWKLPRYLNSRHRLRKFFRAFQPDIIHSNDLPTHQIVSSAAVNLNIPRVCHHRFVYDKNAIDWMNRAGAEQHVFVSRYLMETLQQASPRLARQTGCVLYDGLPLTTVPSADARLRMRQQLGLPADKVIVLYAGQIVERKGVSDLIKAWSLLAHPVREMAELLIVGDDIQHAGAYRQAMEQLAAELGVVAQFKGFRKDVPAWLTASDLAVVPSRIEPLGNATLEAMAYGLPVIGGDTGGIPEMIVDNETGWLSPVADSPALAALLTTAIKNRAEREKMGRNGRQRCETLFSLQAHVRSAVEVYSSVRVRVE</sequence>
<dbReference type="Pfam" id="PF00534">
    <property type="entry name" value="Glycos_transf_1"/>
    <property type="match status" value="1"/>
</dbReference>
<dbReference type="CDD" id="cd03801">
    <property type="entry name" value="GT4_PimA-like"/>
    <property type="match status" value="1"/>
</dbReference>
<dbReference type="PANTHER" id="PTHR45947:SF3">
    <property type="entry name" value="SULFOQUINOVOSYL TRANSFERASE SQD2"/>
    <property type="match status" value="1"/>
</dbReference>
<dbReference type="GO" id="GO:0016757">
    <property type="term" value="F:glycosyltransferase activity"/>
    <property type="evidence" value="ECO:0007669"/>
    <property type="project" value="UniProtKB-KW"/>
</dbReference>
<dbReference type="InterPro" id="IPR050194">
    <property type="entry name" value="Glycosyltransferase_grp1"/>
</dbReference>
<dbReference type="RefSeq" id="WP_145345498.1">
    <property type="nucleotide sequence ID" value="NZ_CP036261.1"/>
</dbReference>
<dbReference type="PANTHER" id="PTHR45947">
    <property type="entry name" value="SULFOQUINOVOSYL TRANSFERASE SQD2"/>
    <property type="match status" value="1"/>
</dbReference>
<dbReference type="OrthoDB" id="73743at2"/>
<evidence type="ECO:0000259" key="1">
    <source>
        <dbReference type="Pfam" id="PF00534"/>
    </source>
</evidence>
<keyword evidence="2" id="KW-0328">Glycosyltransferase</keyword>